<organism evidence="6 7">
    <name type="scientific">Batrachochytrium salamandrivorans</name>
    <dbReference type="NCBI Taxonomy" id="1357716"/>
    <lineage>
        <taxon>Eukaryota</taxon>
        <taxon>Fungi</taxon>
        <taxon>Fungi incertae sedis</taxon>
        <taxon>Chytridiomycota</taxon>
        <taxon>Chytridiomycota incertae sedis</taxon>
        <taxon>Chytridiomycetes</taxon>
        <taxon>Rhizophydiales</taxon>
        <taxon>Rhizophydiales incertae sedis</taxon>
        <taxon>Batrachochytrium</taxon>
    </lineage>
</organism>
<accession>A0ABQ8FHA6</accession>
<evidence type="ECO:0000256" key="4">
    <source>
        <dbReference type="SAM" id="MobiDB-lite"/>
    </source>
</evidence>
<sequence>MSTQLEILEEWFVENKIQYDKENMQIQYNDLVGFSVVAKNVLDVNSILCSIPKEAILSVKNCGIADILEEQELQGALGLTVALMFERSIGTASPWFGYLQSLPQREGIPLFWSQKQIAELKGTAMEALLDAMPSDLLNDYNEHVVPLIASNPRLMVAEKMTFEDFMSATSLVTSRAFQVDCYHGDSMVPLADLFNHRTDTEHVHFETNAQVCYYCGASGPCDCDLISDLDDDDAGDQEWEDLSNDDDCAKNENADDDNDDDMECSDVESASSYPSALYCSNADNSDDENVDSDENGSSSDVIEMIVILQVERGEEIFNTYGVHSNSDLLNRYGFAEANNPYSIVDIPSSSIVDFVAAQYSNRSAIEARLDFLNDNFSSIGQELFRMISKKDRQQANELGNSEDNDKAADPDVDGDVIDPDASDSESSEAEDSEGMDVDCETVRILHEGRPSIVALSLMSILVADRALFTEWKRDQLLALKYFMQVHNGIWDDTLTAPVSKKSKNKSKIRKLIHQSSSSVTQNTATAATTTDKRNSNSPTMVSVYKLLRAICVQHQKNYPTSMDDDVLQLKNLDKDTHPSIDTQRSKFSLVLRIEEKKILKRTLGLCDGILSSCE</sequence>
<feature type="compositionally biased region" description="Acidic residues" evidence="4">
    <location>
        <begin position="410"/>
        <end position="436"/>
    </location>
</feature>
<feature type="region of interest" description="Disordered" evidence="4">
    <location>
        <begin position="232"/>
        <end position="271"/>
    </location>
</feature>
<evidence type="ECO:0000259" key="5">
    <source>
        <dbReference type="Pfam" id="PF09273"/>
    </source>
</evidence>
<dbReference type="InterPro" id="IPR046341">
    <property type="entry name" value="SET_dom_sf"/>
</dbReference>
<feature type="domain" description="Rubisco LSMT substrate-binding" evidence="5">
    <location>
        <begin position="535"/>
        <end position="599"/>
    </location>
</feature>
<feature type="region of interest" description="Disordered" evidence="4">
    <location>
        <begin position="510"/>
        <end position="536"/>
    </location>
</feature>
<feature type="region of interest" description="Disordered" evidence="4">
    <location>
        <begin position="394"/>
        <end position="436"/>
    </location>
</feature>
<dbReference type="InterPro" id="IPR015353">
    <property type="entry name" value="Rubisco_LSMT_subst-bd"/>
</dbReference>
<keyword evidence="1" id="KW-0489">Methyltransferase</keyword>
<dbReference type="SUPFAM" id="SSF82199">
    <property type="entry name" value="SET domain"/>
    <property type="match status" value="2"/>
</dbReference>
<evidence type="ECO:0000256" key="3">
    <source>
        <dbReference type="ARBA" id="ARBA00022691"/>
    </source>
</evidence>
<dbReference type="EMBL" id="JAFCIX010000114">
    <property type="protein sequence ID" value="KAH6598274.1"/>
    <property type="molecule type" value="Genomic_DNA"/>
</dbReference>
<keyword evidence="7" id="KW-1185">Reference proteome</keyword>
<dbReference type="InterPro" id="IPR050600">
    <property type="entry name" value="SETD3_SETD6_MTase"/>
</dbReference>
<feature type="compositionally biased region" description="Acidic residues" evidence="4">
    <location>
        <begin position="232"/>
        <end position="246"/>
    </location>
</feature>
<reference evidence="6 7" key="1">
    <citation type="submission" date="2021-02" db="EMBL/GenBank/DDBJ databases">
        <title>Variation within the Batrachochytrium salamandrivorans European outbreak.</title>
        <authorList>
            <person name="Kelly M."/>
            <person name="Pasmans F."/>
            <person name="Shea T.P."/>
            <person name="Munoz J.F."/>
            <person name="Carranza S."/>
            <person name="Cuomo C.A."/>
            <person name="Martel A."/>
        </authorList>
    </citation>
    <scope>NUCLEOTIDE SEQUENCE [LARGE SCALE GENOMIC DNA]</scope>
    <source>
        <strain evidence="6 7">AMFP18/2</strain>
    </source>
</reference>
<evidence type="ECO:0000256" key="2">
    <source>
        <dbReference type="ARBA" id="ARBA00022679"/>
    </source>
</evidence>
<keyword evidence="2" id="KW-0808">Transferase</keyword>
<dbReference type="PANTHER" id="PTHR13271">
    <property type="entry name" value="UNCHARACTERIZED PUTATIVE METHYLTRANSFERASE"/>
    <property type="match status" value="1"/>
</dbReference>
<comment type="caution">
    <text evidence="6">The sequence shown here is derived from an EMBL/GenBank/DDBJ whole genome shotgun (WGS) entry which is preliminary data.</text>
</comment>
<dbReference type="Pfam" id="PF09273">
    <property type="entry name" value="Rubis-subs-bind"/>
    <property type="match status" value="1"/>
</dbReference>
<keyword evidence="3" id="KW-0949">S-adenosyl-L-methionine</keyword>
<evidence type="ECO:0000256" key="1">
    <source>
        <dbReference type="ARBA" id="ARBA00022603"/>
    </source>
</evidence>
<dbReference type="InterPro" id="IPR036464">
    <property type="entry name" value="Rubisco_LSMT_subst-bd_sf"/>
</dbReference>
<dbReference type="Gene3D" id="3.90.1410.10">
    <property type="entry name" value="set domain protein methyltransferase, domain 1"/>
    <property type="match status" value="1"/>
</dbReference>
<evidence type="ECO:0000313" key="7">
    <source>
        <dbReference type="Proteomes" id="UP001648503"/>
    </source>
</evidence>
<protein>
    <recommendedName>
        <fullName evidence="5">Rubisco LSMT substrate-binding domain-containing protein</fullName>
    </recommendedName>
</protein>
<proteinExistence type="predicted"/>
<gene>
    <name evidence="6" type="ORF">BASA50_003888</name>
</gene>
<dbReference type="CDD" id="cd10527">
    <property type="entry name" value="SET_LSMT"/>
    <property type="match status" value="1"/>
</dbReference>
<dbReference type="Gene3D" id="3.90.1420.10">
    <property type="entry name" value="Rubisco LSMT, substrate-binding domain"/>
    <property type="match status" value="1"/>
</dbReference>
<feature type="compositionally biased region" description="Polar residues" evidence="4">
    <location>
        <begin position="513"/>
        <end position="522"/>
    </location>
</feature>
<evidence type="ECO:0000313" key="6">
    <source>
        <dbReference type="EMBL" id="KAH6598274.1"/>
    </source>
</evidence>
<name>A0ABQ8FHA6_9FUNG</name>
<feature type="compositionally biased region" description="Acidic residues" evidence="4">
    <location>
        <begin position="254"/>
        <end position="266"/>
    </location>
</feature>
<dbReference type="Proteomes" id="UP001648503">
    <property type="component" value="Unassembled WGS sequence"/>
</dbReference>
<dbReference type="PANTHER" id="PTHR13271:SF34">
    <property type="entry name" value="N-LYSINE METHYLTRANSFERASE SETD6"/>
    <property type="match status" value="1"/>
</dbReference>
<dbReference type="SUPFAM" id="SSF81822">
    <property type="entry name" value="RuBisCo LSMT C-terminal, substrate-binding domain"/>
    <property type="match status" value="1"/>
</dbReference>